<dbReference type="AlphaFoldDB" id="A0A3B0RT02"/>
<sequence length="284" mass="31753">MENRPAVGEDIGFDNSGPVRDQKLYGEFSKKALEMGLDPDDRWVGGYVEYEWHHVRHLIDTVIGGKKSHILEFGCNFGATSVVTAILGHTVCAVDIDHDMVELAKLNAAQYGVSDKTCYNRIMPGGQLPYGDKMFDAVLCNSVLEYVSAKDMNSVLKEIDRVLKPGGRLLIFGTSNRLSPKEVHSGKWFTNYIPPAWDNFFFKGKHPERGLNPLKLIRNFRNYKNIDFDRRGSNYFKVKKLGGTSALNLMILRGIHLCVSPFGISVGLLTPSLSVNLEKPESTL</sequence>
<dbReference type="SUPFAM" id="SSF53335">
    <property type="entry name" value="S-adenosyl-L-methionine-dependent methyltransferases"/>
    <property type="match status" value="1"/>
</dbReference>
<accession>A0A3B0RT02</accession>
<evidence type="ECO:0000313" key="2">
    <source>
        <dbReference type="EMBL" id="VAV95029.1"/>
    </source>
</evidence>
<dbReference type="GO" id="GO:0008757">
    <property type="term" value="F:S-adenosylmethionine-dependent methyltransferase activity"/>
    <property type="evidence" value="ECO:0007669"/>
    <property type="project" value="InterPro"/>
</dbReference>
<dbReference type="Gene3D" id="3.40.50.150">
    <property type="entry name" value="Vaccinia Virus protein VP39"/>
    <property type="match status" value="1"/>
</dbReference>
<dbReference type="PANTHER" id="PTHR43464">
    <property type="entry name" value="METHYLTRANSFERASE"/>
    <property type="match status" value="1"/>
</dbReference>
<proteinExistence type="predicted"/>
<dbReference type="EMBL" id="UOED01000096">
    <property type="protein sequence ID" value="VAV95029.1"/>
    <property type="molecule type" value="Genomic_DNA"/>
</dbReference>
<organism evidence="2">
    <name type="scientific">hydrothermal vent metagenome</name>
    <dbReference type="NCBI Taxonomy" id="652676"/>
    <lineage>
        <taxon>unclassified sequences</taxon>
        <taxon>metagenomes</taxon>
        <taxon>ecological metagenomes</taxon>
    </lineage>
</organism>
<dbReference type="InterPro" id="IPR013216">
    <property type="entry name" value="Methyltransf_11"/>
</dbReference>
<protein>
    <recommendedName>
        <fullName evidence="1">Methyltransferase type 11 domain-containing protein</fullName>
    </recommendedName>
</protein>
<dbReference type="Pfam" id="PF08241">
    <property type="entry name" value="Methyltransf_11"/>
    <property type="match status" value="1"/>
</dbReference>
<dbReference type="InterPro" id="IPR029063">
    <property type="entry name" value="SAM-dependent_MTases_sf"/>
</dbReference>
<dbReference type="CDD" id="cd02440">
    <property type="entry name" value="AdoMet_MTases"/>
    <property type="match status" value="1"/>
</dbReference>
<name>A0A3B0RT02_9ZZZZ</name>
<evidence type="ECO:0000259" key="1">
    <source>
        <dbReference type="Pfam" id="PF08241"/>
    </source>
</evidence>
<reference evidence="2" key="1">
    <citation type="submission" date="2018-06" db="EMBL/GenBank/DDBJ databases">
        <authorList>
            <person name="Zhirakovskaya E."/>
        </authorList>
    </citation>
    <scope>NUCLEOTIDE SEQUENCE</scope>
</reference>
<feature type="domain" description="Methyltransferase type 11" evidence="1">
    <location>
        <begin position="71"/>
        <end position="171"/>
    </location>
</feature>
<gene>
    <name evidence="2" type="ORF">MNBD_ALPHA02-1520</name>
</gene>